<dbReference type="AlphaFoldDB" id="A0AAV3QZL7"/>
<evidence type="ECO:0008006" key="3">
    <source>
        <dbReference type="Google" id="ProtNLM"/>
    </source>
</evidence>
<dbReference type="PANTHER" id="PTHR33116">
    <property type="entry name" value="REVERSE TRANSCRIPTASE ZINC-BINDING DOMAIN-CONTAINING PROTEIN-RELATED-RELATED"/>
    <property type="match status" value="1"/>
</dbReference>
<protein>
    <recommendedName>
        <fullName evidence="3">Reverse transcriptase domain-containing protein</fullName>
    </recommendedName>
</protein>
<name>A0AAV3QZL7_LITER</name>
<proteinExistence type="predicted"/>
<comment type="caution">
    <text evidence="1">The sequence shown here is derived from an EMBL/GenBank/DDBJ whole genome shotgun (WGS) entry which is preliminary data.</text>
</comment>
<dbReference type="PANTHER" id="PTHR33116:SF86">
    <property type="entry name" value="REVERSE TRANSCRIPTASE DOMAIN-CONTAINING PROTEIN"/>
    <property type="match status" value="1"/>
</dbReference>
<evidence type="ECO:0000313" key="2">
    <source>
        <dbReference type="Proteomes" id="UP001454036"/>
    </source>
</evidence>
<dbReference type="CDD" id="cd01650">
    <property type="entry name" value="RT_nLTR_like"/>
    <property type="match status" value="1"/>
</dbReference>
<dbReference type="EMBL" id="BAABME010024110">
    <property type="protein sequence ID" value="GAA0169499.1"/>
    <property type="molecule type" value="Genomic_DNA"/>
</dbReference>
<sequence length="341" mass="39125">MLCHAERKFYNSKARISWARDGDISTKYFHSCMRKHQIRSRILTVQNREGIMVYEQDEIKKVATNFYKELFTEPQVDRLIENGKINQAIKVPLRKVIKWLCIYKIISSILAARLKSVLHTVIGLQQTTYVPGRKITNGILIMQELMVGYDKEARTPRCAIKVDIVKAYDTFKGIEAGDPLSPYLFIMIMKVFNVLLLINIDKYGFDYHPYCKEMRLTNVCFVDDLFLITGATSESFHVTKNTLIEFDGLVGLFPNLDKSCCFFVVVSDADIECLERIMKIPVGKLHVKYLGVSLTTQISAADCRLLVDQINSRIEPWSHKHVSYAGRITLINSVLFGISNY</sequence>
<reference evidence="1 2" key="1">
    <citation type="submission" date="2024-01" db="EMBL/GenBank/DDBJ databases">
        <title>The complete chloroplast genome sequence of Lithospermum erythrorhizon: insights into the phylogenetic relationship among Boraginaceae species and the maternal lineages of purple gromwells.</title>
        <authorList>
            <person name="Okada T."/>
            <person name="Watanabe K."/>
        </authorList>
    </citation>
    <scope>NUCLEOTIDE SEQUENCE [LARGE SCALE GENOMIC DNA]</scope>
</reference>
<keyword evidence="2" id="KW-1185">Reference proteome</keyword>
<organism evidence="1 2">
    <name type="scientific">Lithospermum erythrorhizon</name>
    <name type="common">Purple gromwell</name>
    <name type="synonym">Lithospermum officinale var. erythrorhizon</name>
    <dbReference type="NCBI Taxonomy" id="34254"/>
    <lineage>
        <taxon>Eukaryota</taxon>
        <taxon>Viridiplantae</taxon>
        <taxon>Streptophyta</taxon>
        <taxon>Embryophyta</taxon>
        <taxon>Tracheophyta</taxon>
        <taxon>Spermatophyta</taxon>
        <taxon>Magnoliopsida</taxon>
        <taxon>eudicotyledons</taxon>
        <taxon>Gunneridae</taxon>
        <taxon>Pentapetalae</taxon>
        <taxon>asterids</taxon>
        <taxon>lamiids</taxon>
        <taxon>Boraginales</taxon>
        <taxon>Boraginaceae</taxon>
        <taxon>Boraginoideae</taxon>
        <taxon>Lithospermeae</taxon>
        <taxon>Lithospermum</taxon>
    </lineage>
</organism>
<evidence type="ECO:0000313" key="1">
    <source>
        <dbReference type="EMBL" id="GAA0169499.1"/>
    </source>
</evidence>
<accession>A0AAV3QZL7</accession>
<dbReference type="Proteomes" id="UP001454036">
    <property type="component" value="Unassembled WGS sequence"/>
</dbReference>
<gene>
    <name evidence="1" type="ORF">LIER_40771</name>
</gene>